<dbReference type="Proteomes" id="UP001165186">
    <property type="component" value="Unassembled WGS sequence"/>
</dbReference>
<dbReference type="EMBL" id="BSXG01000080">
    <property type="protein sequence ID" value="GME37603.1"/>
    <property type="molecule type" value="Genomic_DNA"/>
</dbReference>
<sequence length="281" mass="30124">MADKAASPALLRCTKAAASACASSAIPASTAETSFAATTVPAPEDLGPAAQQPQAAPLALDTADICMPFLTVLCDPARGTVPEVFGFLSVPPEPLPRPPRPSPQPIRDVWGRTWASDPASSLPGRGAAQVTRTSGLDSGVGTSLPDHCSLLGGSPSAAGVQQPSVQDQTKDRLRELVMRLTDAYISTSPARKRGWKMPTVAWDAHLRVPASQQSKRLGFMRHALDYWWLAQLLFHFTLLRPDLSSRGDGENDFRSPPFDDEDMSYVRSLIARFAPRSPAIL</sequence>
<comment type="caution">
    <text evidence="1">The sequence shown here is derived from an EMBL/GenBank/DDBJ whole genome shotgun (WGS) entry which is preliminary data.</text>
</comment>
<organism evidence="1 2">
    <name type="scientific">Neofusicoccum parvum</name>
    <dbReference type="NCBI Taxonomy" id="310453"/>
    <lineage>
        <taxon>Eukaryota</taxon>
        <taxon>Fungi</taxon>
        <taxon>Dikarya</taxon>
        <taxon>Ascomycota</taxon>
        <taxon>Pezizomycotina</taxon>
        <taxon>Dothideomycetes</taxon>
        <taxon>Dothideomycetes incertae sedis</taxon>
        <taxon>Botryosphaeriales</taxon>
        <taxon>Botryosphaeriaceae</taxon>
        <taxon>Neofusicoccum</taxon>
    </lineage>
</organism>
<keyword evidence="2" id="KW-1185">Reference proteome</keyword>
<proteinExistence type="predicted"/>
<reference evidence="1" key="1">
    <citation type="submission" date="2024-09" db="EMBL/GenBank/DDBJ databases">
        <title>Draft Genome Sequences of Neofusicoccum parvum.</title>
        <authorList>
            <person name="Ashida A."/>
            <person name="Camagna M."/>
            <person name="Tanaka A."/>
            <person name="Takemoto D."/>
        </authorList>
    </citation>
    <scope>NUCLEOTIDE SEQUENCE</scope>
    <source>
        <strain evidence="1">PPO83</strain>
    </source>
</reference>
<gene>
    <name evidence="1" type="primary">g5331</name>
    <name evidence="1" type="ORF">NpPPO83_00005331</name>
</gene>
<protein>
    <submittedName>
        <fullName evidence="1">Uncharacterized protein PAC_18661</fullName>
    </submittedName>
</protein>
<accession>A0ACB5SF35</accession>
<name>A0ACB5SF35_9PEZI</name>
<evidence type="ECO:0000313" key="2">
    <source>
        <dbReference type="Proteomes" id="UP001165186"/>
    </source>
</evidence>
<evidence type="ECO:0000313" key="1">
    <source>
        <dbReference type="EMBL" id="GME37603.1"/>
    </source>
</evidence>